<sequence>MTQVTPNAEHIGHGSLPIDPGMERESVKPPEKKSRLHYPRKKNVITILLIGETGSGKTSFMSLLLNLLQGNGPFELKEKHFIDAQSGLDRSQSQTTEARIYSFTTSDGVKVEILDTPGLADTRGIDEDKKHKERIFRAIQDLITVIDGVMIVANGRVERLTTATDYTLNILATFFPRSIIDNIGIIFTNIGTGGAGFNFQIQSLPHELQKVHHWCLDNPLSLYKNYSDQKASGNLSETKEARQKRNLEDNYDDAIESLDGWLKWLDERRAIPTTAIIELYRKSSHIESRLFATVTSIASLSKLESQLQATSLALHSAGREQNILESVQQKLTPQVWALEETTDHNTICTVPGCHSNCHTNCSLELGSAANIGGSCKAFKTLGIPNKWLPFWSDAEVKCGEAKCSHQAQAHRYYQQIHKKKDSEVYKRIVQDLKRTMKNNMRLHRVKTRIEKEVEGIKQEIEDSKSEIPRLIAELNGLSLSPNYAGYIWSALDVLKMRKEQLLSRHDPGNELEVINEGIKAFEAQLNLLRENEAGRVVETYAKDAET</sequence>
<protein>
    <recommendedName>
        <fullName evidence="4">AIG1-type G domain-containing protein</fullName>
    </recommendedName>
</protein>
<comment type="caution">
    <text evidence="5">The sequence shown here is derived from an EMBL/GenBank/DDBJ whole genome shotgun (WGS) entry which is preliminary data.</text>
</comment>
<feature type="domain" description="AIG1-type G" evidence="4">
    <location>
        <begin position="46"/>
        <end position="215"/>
    </location>
</feature>
<evidence type="ECO:0000256" key="3">
    <source>
        <dbReference type="SAM" id="MobiDB-lite"/>
    </source>
</evidence>
<evidence type="ECO:0000313" key="6">
    <source>
        <dbReference type="Proteomes" id="UP000663888"/>
    </source>
</evidence>
<dbReference type="PANTHER" id="PTHR32046">
    <property type="entry name" value="G DOMAIN-CONTAINING PROTEIN"/>
    <property type="match status" value="1"/>
</dbReference>
<dbReference type="InterPro" id="IPR006703">
    <property type="entry name" value="G_AIG1"/>
</dbReference>
<name>A0A8H2WZ94_9AGAM</name>
<dbReference type="Proteomes" id="UP000663888">
    <property type="component" value="Unassembled WGS sequence"/>
</dbReference>
<dbReference type="AlphaFoldDB" id="A0A8H2WZ94"/>
<keyword evidence="2" id="KW-0175">Coiled coil</keyword>
<dbReference type="PANTHER" id="PTHR32046:SF12">
    <property type="entry name" value="AIG1-TYPE G DOMAIN-CONTAINING PROTEIN"/>
    <property type="match status" value="1"/>
</dbReference>
<dbReference type="GO" id="GO:0005525">
    <property type="term" value="F:GTP binding"/>
    <property type="evidence" value="ECO:0007669"/>
    <property type="project" value="InterPro"/>
</dbReference>
<dbReference type="EMBL" id="CAJMWX010000349">
    <property type="protein sequence ID" value="CAE6413858.1"/>
    <property type="molecule type" value="Genomic_DNA"/>
</dbReference>
<evidence type="ECO:0000313" key="5">
    <source>
        <dbReference type="EMBL" id="CAE6413858.1"/>
    </source>
</evidence>
<accession>A0A8H2WZ94</accession>
<evidence type="ECO:0000259" key="4">
    <source>
        <dbReference type="Pfam" id="PF04548"/>
    </source>
</evidence>
<organism evidence="5 6">
    <name type="scientific">Rhizoctonia solani</name>
    <dbReference type="NCBI Taxonomy" id="456999"/>
    <lineage>
        <taxon>Eukaryota</taxon>
        <taxon>Fungi</taxon>
        <taxon>Dikarya</taxon>
        <taxon>Basidiomycota</taxon>
        <taxon>Agaricomycotina</taxon>
        <taxon>Agaricomycetes</taxon>
        <taxon>Cantharellales</taxon>
        <taxon>Ceratobasidiaceae</taxon>
        <taxon>Rhizoctonia</taxon>
    </lineage>
</organism>
<dbReference type="SUPFAM" id="SSF52540">
    <property type="entry name" value="P-loop containing nucleoside triphosphate hydrolases"/>
    <property type="match status" value="1"/>
</dbReference>
<evidence type="ECO:0000256" key="1">
    <source>
        <dbReference type="ARBA" id="ARBA00022741"/>
    </source>
</evidence>
<reference evidence="5" key="1">
    <citation type="submission" date="2021-01" db="EMBL/GenBank/DDBJ databases">
        <authorList>
            <person name="Kaushik A."/>
        </authorList>
    </citation>
    <scope>NUCLEOTIDE SEQUENCE</scope>
    <source>
        <strain evidence="5">AG4-R118</strain>
    </source>
</reference>
<proteinExistence type="predicted"/>
<feature type="coiled-coil region" evidence="2">
    <location>
        <begin position="446"/>
        <end position="473"/>
    </location>
</feature>
<dbReference type="InterPro" id="IPR027417">
    <property type="entry name" value="P-loop_NTPase"/>
</dbReference>
<dbReference type="CDD" id="cd00882">
    <property type="entry name" value="Ras_like_GTPase"/>
    <property type="match status" value="1"/>
</dbReference>
<keyword evidence="1" id="KW-0547">Nucleotide-binding</keyword>
<feature type="compositionally biased region" description="Basic and acidic residues" evidence="3">
    <location>
        <begin position="21"/>
        <end position="33"/>
    </location>
</feature>
<dbReference type="Pfam" id="PF04548">
    <property type="entry name" value="AIG1"/>
    <property type="match status" value="1"/>
</dbReference>
<feature type="region of interest" description="Disordered" evidence="3">
    <location>
        <begin position="1"/>
        <end position="35"/>
    </location>
</feature>
<dbReference type="Gene3D" id="3.40.50.300">
    <property type="entry name" value="P-loop containing nucleotide triphosphate hydrolases"/>
    <property type="match status" value="1"/>
</dbReference>
<evidence type="ECO:0000256" key="2">
    <source>
        <dbReference type="SAM" id="Coils"/>
    </source>
</evidence>
<gene>
    <name evidence="5" type="ORF">RDB_LOCUS14501</name>
</gene>